<dbReference type="InterPro" id="IPR013783">
    <property type="entry name" value="Ig-like_fold"/>
</dbReference>
<protein>
    <recommendedName>
        <fullName evidence="2">Ig-like domain-containing protein</fullName>
    </recommendedName>
</protein>
<dbReference type="PANTHER" id="PTHR21261:SF15">
    <property type="entry name" value="BEATEN PATH IIIA, ISOFORM D-RELATED"/>
    <property type="match status" value="1"/>
</dbReference>
<dbReference type="InterPro" id="IPR036179">
    <property type="entry name" value="Ig-like_dom_sf"/>
</dbReference>
<dbReference type="AlphaFoldDB" id="A0A8J2RF80"/>
<evidence type="ECO:0000256" key="1">
    <source>
        <dbReference type="SAM" id="MobiDB-lite"/>
    </source>
</evidence>
<dbReference type="PROSITE" id="PS50835">
    <property type="entry name" value="IG_LIKE"/>
    <property type="match status" value="1"/>
</dbReference>
<dbReference type="Gene3D" id="2.60.40.10">
    <property type="entry name" value="Immunoglobulins"/>
    <property type="match status" value="1"/>
</dbReference>
<dbReference type="SUPFAM" id="SSF48726">
    <property type="entry name" value="Immunoglobulin"/>
    <property type="match status" value="1"/>
</dbReference>
<organism evidence="3 4">
    <name type="scientific">Daphnia galeata</name>
    <dbReference type="NCBI Taxonomy" id="27404"/>
    <lineage>
        <taxon>Eukaryota</taxon>
        <taxon>Metazoa</taxon>
        <taxon>Ecdysozoa</taxon>
        <taxon>Arthropoda</taxon>
        <taxon>Crustacea</taxon>
        <taxon>Branchiopoda</taxon>
        <taxon>Diplostraca</taxon>
        <taxon>Cladocera</taxon>
        <taxon>Anomopoda</taxon>
        <taxon>Daphniidae</taxon>
        <taxon>Daphnia</taxon>
    </lineage>
</organism>
<evidence type="ECO:0000313" key="4">
    <source>
        <dbReference type="Proteomes" id="UP000789390"/>
    </source>
</evidence>
<dbReference type="InterPro" id="IPR007110">
    <property type="entry name" value="Ig-like_dom"/>
</dbReference>
<evidence type="ECO:0000259" key="2">
    <source>
        <dbReference type="PROSITE" id="PS50835"/>
    </source>
</evidence>
<comment type="caution">
    <text evidence="3">The sequence shown here is derived from an EMBL/GenBank/DDBJ whole genome shotgun (WGS) entry which is preliminary data.</text>
</comment>
<evidence type="ECO:0000313" key="3">
    <source>
        <dbReference type="EMBL" id="CAH0099767.1"/>
    </source>
</evidence>
<dbReference type="PANTHER" id="PTHR21261">
    <property type="entry name" value="BEAT PROTEIN"/>
    <property type="match status" value="1"/>
</dbReference>
<dbReference type="Pfam" id="PF07686">
    <property type="entry name" value="V-set"/>
    <property type="match status" value="1"/>
</dbReference>
<name>A0A8J2RF80_9CRUS</name>
<dbReference type="FunFam" id="2.60.40.10:FF:000437">
    <property type="entry name" value="Beat-IIIc, isoform A"/>
    <property type="match status" value="1"/>
</dbReference>
<feature type="domain" description="Ig-like" evidence="2">
    <location>
        <begin position="21"/>
        <end position="135"/>
    </location>
</feature>
<dbReference type="Proteomes" id="UP000789390">
    <property type="component" value="Unassembled WGS sequence"/>
</dbReference>
<feature type="region of interest" description="Disordered" evidence="1">
    <location>
        <begin position="254"/>
        <end position="276"/>
    </location>
</feature>
<gene>
    <name evidence="3" type="ORF">DGAL_LOCUS1925</name>
</gene>
<reference evidence="3" key="1">
    <citation type="submission" date="2021-11" db="EMBL/GenBank/DDBJ databases">
        <authorList>
            <person name="Schell T."/>
        </authorList>
    </citation>
    <scope>NUCLEOTIDE SEQUENCE</scope>
    <source>
        <strain evidence="3">M5</strain>
    </source>
</reference>
<accession>A0A8J2RF80</accession>
<dbReference type="EMBL" id="CAKKLH010000024">
    <property type="protein sequence ID" value="CAH0099767.1"/>
    <property type="molecule type" value="Genomic_DNA"/>
</dbReference>
<dbReference type="OrthoDB" id="6419989at2759"/>
<keyword evidence="4" id="KW-1185">Reference proteome</keyword>
<sequence>MKEEDQMNWIITAALVLIAAPLYCDALKVTGFRVPSLALLGSDVELDCAFSAARNAKLYSVKWYQNHEEFYRYMFAERTPVTAFSRPGINVDLTRSNNSRVTLKSVNFNSSATFRCEVSADEPDFETVYRRANMTVIQVSEDGPLINGLRDQYELNEQLNVNCTSPSITPSIGSHQIKLSWQLNHQTVEGQTVQMQSSDPSQVVINLRLILTERHFDSKTGLLRLNCSLNVGRPNAIYFNRSLELSAALMHPTTVVDPRPTQRSSKSSKDSRSASYSSAAGGRRQFKLSLVTFLAVMTWCWC</sequence>
<proteinExistence type="predicted"/>
<dbReference type="InterPro" id="IPR013106">
    <property type="entry name" value="Ig_V-set"/>
</dbReference>